<dbReference type="EMBL" id="FNDJ01000015">
    <property type="protein sequence ID" value="SDK32234.1"/>
    <property type="molecule type" value="Genomic_DNA"/>
</dbReference>
<dbReference type="STRING" id="633440.SAMN05421869_11587"/>
<proteinExistence type="predicted"/>
<dbReference type="Proteomes" id="UP000199202">
    <property type="component" value="Unassembled WGS sequence"/>
</dbReference>
<dbReference type="RefSeq" id="WP_218136064.1">
    <property type="nucleotide sequence ID" value="NZ_FNDJ01000015.1"/>
</dbReference>
<name>A0A1G9AZE4_9ACTN</name>
<dbReference type="AlphaFoldDB" id="A0A1G9AZE4"/>
<sequence>MPVFGQVPQRRLAVSLELGGSMPSLIAATLSHGEVYDADAVALLASGKGVLPRGRGSGQRIVMSEEE</sequence>
<keyword evidence="2" id="KW-1185">Reference proteome</keyword>
<accession>A0A1G9AZE4</accession>
<evidence type="ECO:0000313" key="2">
    <source>
        <dbReference type="Proteomes" id="UP000199202"/>
    </source>
</evidence>
<evidence type="ECO:0000313" key="1">
    <source>
        <dbReference type="EMBL" id="SDK32234.1"/>
    </source>
</evidence>
<gene>
    <name evidence="1" type="ORF">SAMN05421869_11587</name>
</gene>
<organism evidence="1 2">
    <name type="scientific">Nonomuraea jiangxiensis</name>
    <dbReference type="NCBI Taxonomy" id="633440"/>
    <lineage>
        <taxon>Bacteria</taxon>
        <taxon>Bacillati</taxon>
        <taxon>Actinomycetota</taxon>
        <taxon>Actinomycetes</taxon>
        <taxon>Streptosporangiales</taxon>
        <taxon>Streptosporangiaceae</taxon>
        <taxon>Nonomuraea</taxon>
    </lineage>
</organism>
<reference evidence="1 2" key="1">
    <citation type="submission" date="2016-10" db="EMBL/GenBank/DDBJ databases">
        <authorList>
            <person name="de Groot N.N."/>
        </authorList>
    </citation>
    <scope>NUCLEOTIDE SEQUENCE [LARGE SCALE GENOMIC DNA]</scope>
    <source>
        <strain evidence="1 2">CGMCC 4.6533</strain>
    </source>
</reference>
<protein>
    <submittedName>
        <fullName evidence="1">Uncharacterized protein</fullName>
    </submittedName>
</protein>